<dbReference type="GO" id="GO:0046872">
    <property type="term" value="F:metal ion binding"/>
    <property type="evidence" value="ECO:0007669"/>
    <property type="project" value="UniProtKB-KW"/>
</dbReference>
<feature type="signal peptide" evidence="7">
    <location>
        <begin position="1"/>
        <end position="19"/>
    </location>
</feature>
<evidence type="ECO:0000313" key="10">
    <source>
        <dbReference type="Proteomes" id="UP000244248"/>
    </source>
</evidence>
<feature type="domain" description="Cytochrome c" evidence="8">
    <location>
        <begin position="9"/>
        <end position="98"/>
    </location>
</feature>
<comment type="caution">
    <text evidence="9">The sequence shown here is derived from an EMBL/GenBank/DDBJ whole genome shotgun (WGS) entry which is preliminary data.</text>
</comment>
<dbReference type="SUPFAM" id="SSF46626">
    <property type="entry name" value="Cytochrome c"/>
    <property type="match status" value="1"/>
</dbReference>
<dbReference type="GO" id="GO:0020037">
    <property type="term" value="F:heme binding"/>
    <property type="evidence" value="ECO:0007669"/>
    <property type="project" value="InterPro"/>
</dbReference>
<evidence type="ECO:0000256" key="3">
    <source>
        <dbReference type="ARBA" id="ARBA00022723"/>
    </source>
</evidence>
<protein>
    <submittedName>
        <fullName evidence="9">Cytochrome C class I</fullName>
    </submittedName>
</protein>
<dbReference type="InterPro" id="IPR050597">
    <property type="entry name" value="Cytochrome_c_Oxidase_Subunit"/>
</dbReference>
<dbReference type="Pfam" id="PF00034">
    <property type="entry name" value="Cytochrom_C"/>
    <property type="match status" value="1"/>
</dbReference>
<evidence type="ECO:0000259" key="8">
    <source>
        <dbReference type="PROSITE" id="PS51007"/>
    </source>
</evidence>
<feature type="chain" id="PRO_5015406582" evidence="7">
    <location>
        <begin position="20"/>
        <end position="112"/>
    </location>
</feature>
<reference evidence="9 10" key="1">
    <citation type="submission" date="2018-04" db="EMBL/GenBank/DDBJ databases">
        <title>Novel species isolated from glacier.</title>
        <authorList>
            <person name="Liu Q."/>
            <person name="Xin Y.-H."/>
        </authorList>
    </citation>
    <scope>NUCLEOTIDE SEQUENCE [LARGE SCALE GENOMIC DNA]</scope>
    <source>
        <strain evidence="9 10">GT1R17</strain>
    </source>
</reference>
<gene>
    <name evidence="9" type="ORF">CJD38_15765</name>
</gene>
<keyword evidence="1" id="KW-0813">Transport</keyword>
<dbReference type="InterPro" id="IPR036909">
    <property type="entry name" value="Cyt_c-like_dom_sf"/>
</dbReference>
<keyword evidence="3 6" id="KW-0479">Metal-binding</keyword>
<dbReference type="RefSeq" id="WP_107941340.1">
    <property type="nucleotide sequence ID" value="NZ_QANS01000006.1"/>
</dbReference>
<dbReference type="PANTHER" id="PTHR33751:SF9">
    <property type="entry name" value="CYTOCHROME C4"/>
    <property type="match status" value="1"/>
</dbReference>
<dbReference type="OrthoDB" id="9796421at2"/>
<dbReference type="Gene3D" id="1.10.760.10">
    <property type="entry name" value="Cytochrome c-like domain"/>
    <property type="match status" value="1"/>
</dbReference>
<evidence type="ECO:0000313" key="9">
    <source>
        <dbReference type="EMBL" id="PTU30395.1"/>
    </source>
</evidence>
<sequence length="112" mass="11810">MKHIATIALLGLVSTATFAASPVAQPEKAAACFACHGENGHSKIEANPVLAGQYTNYLEHALTEYKSGARKNPIMNGQAAGLSKEEIHALAKFFGSQTSDLYTPSVHGALKK</sequence>
<accession>A0A2T5MCU9</accession>
<evidence type="ECO:0000256" key="6">
    <source>
        <dbReference type="PROSITE-ProRule" id="PRU00433"/>
    </source>
</evidence>
<proteinExistence type="predicted"/>
<dbReference type="EMBL" id="QANS01000006">
    <property type="protein sequence ID" value="PTU30395.1"/>
    <property type="molecule type" value="Genomic_DNA"/>
</dbReference>
<keyword evidence="5 6" id="KW-0408">Iron</keyword>
<evidence type="ECO:0000256" key="7">
    <source>
        <dbReference type="SAM" id="SignalP"/>
    </source>
</evidence>
<keyword evidence="7" id="KW-0732">Signal</keyword>
<dbReference type="Proteomes" id="UP000244248">
    <property type="component" value="Unassembled WGS sequence"/>
</dbReference>
<dbReference type="PANTHER" id="PTHR33751">
    <property type="entry name" value="CBB3-TYPE CYTOCHROME C OXIDASE SUBUNIT FIXP"/>
    <property type="match status" value="1"/>
</dbReference>
<evidence type="ECO:0000256" key="2">
    <source>
        <dbReference type="ARBA" id="ARBA00022617"/>
    </source>
</evidence>
<keyword evidence="10" id="KW-1185">Reference proteome</keyword>
<name>A0A2T5MCU9_9GAMM</name>
<organism evidence="9 10">
    <name type="scientific">Stenotrophobium rhamnosiphilum</name>
    <dbReference type="NCBI Taxonomy" id="2029166"/>
    <lineage>
        <taxon>Bacteria</taxon>
        <taxon>Pseudomonadati</taxon>
        <taxon>Pseudomonadota</taxon>
        <taxon>Gammaproteobacteria</taxon>
        <taxon>Nevskiales</taxon>
        <taxon>Nevskiaceae</taxon>
        <taxon>Stenotrophobium</taxon>
    </lineage>
</organism>
<dbReference type="GO" id="GO:0009055">
    <property type="term" value="F:electron transfer activity"/>
    <property type="evidence" value="ECO:0007669"/>
    <property type="project" value="InterPro"/>
</dbReference>
<keyword evidence="2 6" id="KW-0349">Heme</keyword>
<evidence type="ECO:0000256" key="1">
    <source>
        <dbReference type="ARBA" id="ARBA00022448"/>
    </source>
</evidence>
<evidence type="ECO:0000256" key="5">
    <source>
        <dbReference type="ARBA" id="ARBA00023004"/>
    </source>
</evidence>
<dbReference type="PROSITE" id="PS51007">
    <property type="entry name" value="CYTC"/>
    <property type="match status" value="1"/>
</dbReference>
<evidence type="ECO:0000256" key="4">
    <source>
        <dbReference type="ARBA" id="ARBA00022982"/>
    </source>
</evidence>
<keyword evidence="4" id="KW-0249">Electron transport</keyword>
<dbReference type="AlphaFoldDB" id="A0A2T5MCU9"/>
<dbReference type="InterPro" id="IPR009056">
    <property type="entry name" value="Cyt_c-like_dom"/>
</dbReference>